<evidence type="ECO:0000259" key="6">
    <source>
        <dbReference type="Pfam" id="PF00271"/>
    </source>
</evidence>
<dbReference type="CTD" id="20204924"/>
<dbReference type="SUPFAM" id="SSF52540">
    <property type="entry name" value="P-loop containing nucleoside triphosphate hydrolases"/>
    <property type="match status" value="1"/>
</dbReference>
<dbReference type="GO" id="GO:0005524">
    <property type="term" value="F:ATP binding"/>
    <property type="evidence" value="ECO:0007669"/>
    <property type="project" value="UniProtKB-KW"/>
</dbReference>
<dbReference type="InParanoid" id="T1F7X5"/>
<dbReference type="EnsemblMetazoa" id="HelroT174281">
    <property type="protein sequence ID" value="HelroP174281"/>
    <property type="gene ID" value="HelroG174281"/>
</dbReference>
<reference evidence="8" key="3">
    <citation type="submission" date="2015-06" db="UniProtKB">
        <authorList>
            <consortium name="EnsemblMetazoa"/>
        </authorList>
    </citation>
    <scope>IDENTIFICATION</scope>
</reference>
<reference evidence="9" key="1">
    <citation type="submission" date="2012-12" db="EMBL/GenBank/DDBJ databases">
        <authorList>
            <person name="Hellsten U."/>
            <person name="Grimwood J."/>
            <person name="Chapman J.A."/>
            <person name="Shapiro H."/>
            <person name="Aerts A."/>
            <person name="Otillar R.P."/>
            <person name="Terry A.Y."/>
            <person name="Boore J.L."/>
            <person name="Simakov O."/>
            <person name="Marletaz F."/>
            <person name="Cho S.-J."/>
            <person name="Edsinger-Gonzales E."/>
            <person name="Havlak P."/>
            <person name="Kuo D.-H."/>
            <person name="Larsson T."/>
            <person name="Lv J."/>
            <person name="Arendt D."/>
            <person name="Savage R."/>
            <person name="Osoegawa K."/>
            <person name="de Jong P."/>
            <person name="Lindberg D.R."/>
            <person name="Seaver E.C."/>
            <person name="Weisblat D.A."/>
            <person name="Putnam N.H."/>
            <person name="Grigoriev I.V."/>
            <person name="Rokhsar D.S."/>
        </authorList>
    </citation>
    <scope>NUCLEOTIDE SEQUENCE</scope>
</reference>
<dbReference type="KEGG" id="hro:HELRODRAFT_174281"/>
<evidence type="ECO:0000256" key="3">
    <source>
        <dbReference type="ARBA" id="ARBA00022801"/>
    </source>
</evidence>
<proteinExistence type="predicted"/>
<evidence type="ECO:0000256" key="5">
    <source>
        <dbReference type="ARBA" id="ARBA00022840"/>
    </source>
</evidence>
<dbReference type="GO" id="GO:0004386">
    <property type="term" value="F:helicase activity"/>
    <property type="evidence" value="ECO:0007669"/>
    <property type="project" value="UniProtKB-KW"/>
</dbReference>
<gene>
    <name evidence="8" type="primary">20204924</name>
    <name evidence="7" type="ORF">HELRODRAFT_174281</name>
</gene>
<sequence length="236" mass="27352">MAEDIRYEEHNKRYTDNISVAFHQVMYGCDVRNLLKCVCCFEEQKEPVTSSKVLHQLNANQVGGISYLNYNNQECNLFGARRDHYQFLSNMQSIPLVSSSQNSYSPSLSTLSMSVLVNCLKQYSYIVHQIVIKQTVQFPDLRLIQYDSGKLQSLDRLLRKLKQGGHRVLIFTQMTKMLDVLEQFLNFHGHRYLRLDGTTKAFGASYFLSCFTPASLRLCDTCSQLRFVLRTQIKNY</sequence>
<dbReference type="InterPro" id="IPR049730">
    <property type="entry name" value="SNF2/RAD54-like_C"/>
</dbReference>
<dbReference type="GO" id="GO:0016787">
    <property type="term" value="F:hydrolase activity"/>
    <property type="evidence" value="ECO:0007669"/>
    <property type="project" value="UniProtKB-KW"/>
</dbReference>
<evidence type="ECO:0000313" key="9">
    <source>
        <dbReference type="Proteomes" id="UP000015101"/>
    </source>
</evidence>
<dbReference type="GeneID" id="20204924"/>
<dbReference type="PROSITE" id="PS51257">
    <property type="entry name" value="PROKAR_LIPOPROTEIN"/>
    <property type="match status" value="1"/>
</dbReference>
<name>T1F7X5_HELRO</name>
<dbReference type="STRING" id="6412.T1F7X5"/>
<comment type="subcellular location">
    <subcellularLocation>
        <location evidence="1">Nucleus</location>
    </subcellularLocation>
</comment>
<dbReference type="InterPro" id="IPR027417">
    <property type="entry name" value="P-loop_NTPase"/>
</dbReference>
<evidence type="ECO:0000313" key="8">
    <source>
        <dbReference type="EnsemblMetazoa" id="HelroP174281"/>
    </source>
</evidence>
<dbReference type="InterPro" id="IPR001650">
    <property type="entry name" value="Helicase_C-like"/>
</dbReference>
<dbReference type="AlphaFoldDB" id="T1F7X5"/>
<dbReference type="GO" id="GO:0005634">
    <property type="term" value="C:nucleus"/>
    <property type="evidence" value="ECO:0007669"/>
    <property type="project" value="UniProtKB-SubCell"/>
</dbReference>
<keyword evidence="5" id="KW-0067">ATP-binding</keyword>
<protein>
    <recommendedName>
        <fullName evidence="6">Helicase C-terminal domain-containing protein</fullName>
    </recommendedName>
</protein>
<dbReference type="OrthoDB" id="372624at2759"/>
<dbReference type="PANTHER" id="PTHR45685">
    <property type="entry name" value="HELICASE SRCAP-RELATED"/>
    <property type="match status" value="1"/>
</dbReference>
<keyword evidence="9" id="KW-1185">Reference proteome</keyword>
<accession>T1F7X5</accession>
<evidence type="ECO:0000256" key="1">
    <source>
        <dbReference type="ARBA" id="ARBA00004123"/>
    </source>
</evidence>
<evidence type="ECO:0000313" key="7">
    <source>
        <dbReference type="EMBL" id="ESO02848.1"/>
    </source>
</evidence>
<keyword evidence="2" id="KW-0547">Nucleotide-binding</keyword>
<dbReference type="PANTHER" id="PTHR45685:SF1">
    <property type="entry name" value="HELICASE SRCAP"/>
    <property type="match status" value="1"/>
</dbReference>
<dbReference type="Proteomes" id="UP000015101">
    <property type="component" value="Unassembled WGS sequence"/>
</dbReference>
<feature type="domain" description="Helicase C-terminal" evidence="6">
    <location>
        <begin position="150"/>
        <end position="201"/>
    </location>
</feature>
<reference evidence="7 9" key="2">
    <citation type="journal article" date="2013" name="Nature">
        <title>Insights into bilaterian evolution from three spiralian genomes.</title>
        <authorList>
            <person name="Simakov O."/>
            <person name="Marletaz F."/>
            <person name="Cho S.J."/>
            <person name="Edsinger-Gonzales E."/>
            <person name="Havlak P."/>
            <person name="Hellsten U."/>
            <person name="Kuo D.H."/>
            <person name="Larsson T."/>
            <person name="Lv J."/>
            <person name="Arendt D."/>
            <person name="Savage R."/>
            <person name="Osoegawa K."/>
            <person name="de Jong P."/>
            <person name="Grimwood J."/>
            <person name="Chapman J.A."/>
            <person name="Shapiro H."/>
            <person name="Aerts A."/>
            <person name="Otillar R.P."/>
            <person name="Terry A.Y."/>
            <person name="Boore J.L."/>
            <person name="Grigoriev I.V."/>
            <person name="Lindberg D.R."/>
            <person name="Seaver E.C."/>
            <person name="Weisblat D.A."/>
            <person name="Putnam N.H."/>
            <person name="Rokhsar D.S."/>
        </authorList>
    </citation>
    <scope>NUCLEOTIDE SEQUENCE</scope>
</reference>
<dbReference type="EMBL" id="AMQM01004874">
    <property type="status" value="NOT_ANNOTATED_CDS"/>
    <property type="molecule type" value="Genomic_DNA"/>
</dbReference>
<dbReference type="InterPro" id="IPR050520">
    <property type="entry name" value="INO80/SWR1_helicase"/>
</dbReference>
<organism evidence="8 9">
    <name type="scientific">Helobdella robusta</name>
    <name type="common">Californian leech</name>
    <dbReference type="NCBI Taxonomy" id="6412"/>
    <lineage>
        <taxon>Eukaryota</taxon>
        <taxon>Metazoa</taxon>
        <taxon>Spiralia</taxon>
        <taxon>Lophotrochozoa</taxon>
        <taxon>Annelida</taxon>
        <taxon>Clitellata</taxon>
        <taxon>Hirudinea</taxon>
        <taxon>Rhynchobdellida</taxon>
        <taxon>Glossiphoniidae</taxon>
        <taxon>Helobdella</taxon>
    </lineage>
</organism>
<dbReference type="RefSeq" id="XP_009019062.1">
    <property type="nucleotide sequence ID" value="XM_009020814.1"/>
</dbReference>
<keyword evidence="3" id="KW-0378">Hydrolase</keyword>
<dbReference type="eggNOG" id="KOG0391">
    <property type="taxonomic scope" value="Eukaryota"/>
</dbReference>
<dbReference type="CDD" id="cd18793">
    <property type="entry name" value="SF2_C_SNF"/>
    <property type="match status" value="1"/>
</dbReference>
<dbReference type="Pfam" id="PF00271">
    <property type="entry name" value="Helicase_C"/>
    <property type="match status" value="1"/>
</dbReference>
<dbReference type="Gene3D" id="3.40.50.300">
    <property type="entry name" value="P-loop containing nucleotide triphosphate hydrolases"/>
    <property type="match status" value="1"/>
</dbReference>
<evidence type="ECO:0000256" key="4">
    <source>
        <dbReference type="ARBA" id="ARBA00022806"/>
    </source>
</evidence>
<dbReference type="GO" id="GO:0003677">
    <property type="term" value="F:DNA binding"/>
    <property type="evidence" value="ECO:0007669"/>
    <property type="project" value="UniProtKB-KW"/>
</dbReference>
<dbReference type="EMBL" id="KB096716">
    <property type="protein sequence ID" value="ESO02848.1"/>
    <property type="molecule type" value="Genomic_DNA"/>
</dbReference>
<keyword evidence="4" id="KW-0347">Helicase</keyword>
<evidence type="ECO:0000256" key="2">
    <source>
        <dbReference type="ARBA" id="ARBA00022741"/>
    </source>
</evidence>
<dbReference type="HOGENOM" id="CLU_1176551_0_0_1"/>